<reference evidence="2 3" key="1">
    <citation type="submission" date="2006-02" db="EMBL/GenBank/DDBJ databases">
        <authorList>
            <person name="Pinhassi J."/>
            <person name="Pedros-Alio C."/>
            <person name="Ferriera S."/>
            <person name="Johnson J."/>
            <person name="Kravitz S."/>
            <person name="Halpern A."/>
            <person name="Remington K."/>
            <person name="Beeson K."/>
            <person name="Tran B."/>
            <person name="Rogers Y.-H."/>
            <person name="Friedman R."/>
            <person name="Venter J.C."/>
        </authorList>
    </citation>
    <scope>NUCLEOTIDE SEQUENCE [LARGE SCALE GENOMIC DNA]</scope>
    <source>
        <strain evidence="2 3">MED297</strain>
    </source>
</reference>
<evidence type="ECO:0008006" key="4">
    <source>
        <dbReference type="Google" id="ProtNLM"/>
    </source>
</evidence>
<dbReference type="InterPro" id="IPR036390">
    <property type="entry name" value="WH_DNA-bd_sf"/>
</dbReference>
<dbReference type="Gene3D" id="1.10.10.10">
    <property type="entry name" value="Winged helix-like DNA-binding domain superfamily/Winged helix DNA-binding domain"/>
    <property type="match status" value="1"/>
</dbReference>
<dbReference type="NCBIfam" id="TIGR00738">
    <property type="entry name" value="rrf2_super"/>
    <property type="match status" value="1"/>
</dbReference>
<dbReference type="GO" id="GO:0005829">
    <property type="term" value="C:cytosol"/>
    <property type="evidence" value="ECO:0007669"/>
    <property type="project" value="TreeGrafter"/>
</dbReference>
<dbReference type="HOGENOM" id="CLU_107144_2_1_6"/>
<dbReference type="STRING" id="314283.MED297_17612"/>
<accession>A4BJS5</accession>
<keyword evidence="1" id="KW-0238">DNA-binding</keyword>
<proteinExistence type="predicted"/>
<dbReference type="PANTHER" id="PTHR33221">
    <property type="entry name" value="WINGED HELIX-TURN-HELIX TRANSCRIPTIONAL REGULATOR, RRF2 FAMILY"/>
    <property type="match status" value="1"/>
</dbReference>
<dbReference type="SUPFAM" id="SSF46785">
    <property type="entry name" value="Winged helix' DNA-binding domain"/>
    <property type="match status" value="1"/>
</dbReference>
<dbReference type="RefSeq" id="WP_008043896.1">
    <property type="nucleotide sequence ID" value="NZ_CH724150.1"/>
</dbReference>
<keyword evidence="3" id="KW-1185">Reference proteome</keyword>
<dbReference type="PANTHER" id="PTHR33221:SF4">
    <property type="entry name" value="HTH-TYPE TRANSCRIPTIONAL REPRESSOR NSRR"/>
    <property type="match status" value="1"/>
</dbReference>
<comment type="caution">
    <text evidence="2">The sequence shown here is derived from an EMBL/GenBank/DDBJ whole genome shotgun (WGS) entry which is preliminary data.</text>
</comment>
<evidence type="ECO:0000313" key="2">
    <source>
        <dbReference type="EMBL" id="EAR07650.1"/>
    </source>
</evidence>
<evidence type="ECO:0000256" key="1">
    <source>
        <dbReference type="ARBA" id="ARBA00023125"/>
    </source>
</evidence>
<name>A4BJS5_9GAMM</name>
<dbReference type="AlphaFoldDB" id="A4BJS5"/>
<sequence length="154" mass="16800">MKINSFTNYSFRILIMLGANPGRTIPLSEIASAYGISINHLKKVAARLIEQSLVDTVRGRSGGLVLKKAPEDIRLGEIFRISQTDTAFVECMDASSEGCVISPVCRLQGIFQKALAQFIDTMDGYTLADLVENKDDINVHLNLIPVVDASQNAS</sequence>
<dbReference type="OrthoDB" id="9795923at2"/>
<dbReference type="EMBL" id="AAOE01000036">
    <property type="protein sequence ID" value="EAR07650.1"/>
    <property type="molecule type" value="Genomic_DNA"/>
</dbReference>
<dbReference type="InterPro" id="IPR000944">
    <property type="entry name" value="Tscrpt_reg_Rrf2"/>
</dbReference>
<dbReference type="InterPro" id="IPR036388">
    <property type="entry name" value="WH-like_DNA-bd_sf"/>
</dbReference>
<evidence type="ECO:0000313" key="3">
    <source>
        <dbReference type="Proteomes" id="UP000005953"/>
    </source>
</evidence>
<protein>
    <recommendedName>
        <fullName evidence="4">Rrf2 family transcriptional regulator</fullName>
    </recommendedName>
</protein>
<dbReference type="GO" id="GO:0003700">
    <property type="term" value="F:DNA-binding transcription factor activity"/>
    <property type="evidence" value="ECO:0007669"/>
    <property type="project" value="TreeGrafter"/>
</dbReference>
<dbReference type="Pfam" id="PF02082">
    <property type="entry name" value="Rrf2"/>
    <property type="match status" value="1"/>
</dbReference>
<dbReference type="GO" id="GO:0003677">
    <property type="term" value="F:DNA binding"/>
    <property type="evidence" value="ECO:0007669"/>
    <property type="project" value="UniProtKB-KW"/>
</dbReference>
<dbReference type="PROSITE" id="PS51197">
    <property type="entry name" value="HTH_RRF2_2"/>
    <property type="match status" value="1"/>
</dbReference>
<dbReference type="Proteomes" id="UP000005953">
    <property type="component" value="Unassembled WGS sequence"/>
</dbReference>
<organism evidence="2 3">
    <name type="scientific">Reinekea blandensis MED297</name>
    <dbReference type="NCBI Taxonomy" id="314283"/>
    <lineage>
        <taxon>Bacteria</taxon>
        <taxon>Pseudomonadati</taxon>
        <taxon>Pseudomonadota</taxon>
        <taxon>Gammaproteobacteria</taxon>
        <taxon>Oceanospirillales</taxon>
        <taxon>Saccharospirillaceae</taxon>
        <taxon>Reinekea</taxon>
    </lineage>
</organism>
<gene>
    <name evidence="2" type="ORF">MED297_17612</name>
</gene>